<dbReference type="AlphaFoldDB" id="A0A419T5F5"/>
<dbReference type="GO" id="GO:0005975">
    <property type="term" value="P:carbohydrate metabolic process"/>
    <property type="evidence" value="ECO:0007669"/>
    <property type="project" value="InterPro"/>
</dbReference>
<dbReference type="InterPro" id="IPR010383">
    <property type="entry name" value="Glyco_hydrolase_94_b-supersand"/>
</dbReference>
<evidence type="ECO:0000259" key="4">
    <source>
        <dbReference type="Pfam" id="PF17167"/>
    </source>
</evidence>
<dbReference type="GO" id="GO:0016757">
    <property type="term" value="F:glycosyltransferase activity"/>
    <property type="evidence" value="ECO:0007669"/>
    <property type="project" value="UniProtKB-KW"/>
</dbReference>
<dbReference type="Gene3D" id="1.50.10.10">
    <property type="match status" value="1"/>
</dbReference>
<evidence type="ECO:0000313" key="5">
    <source>
        <dbReference type="EMBL" id="RKD32682.1"/>
    </source>
</evidence>
<feature type="domain" description="Glycosyl hydrolase 94 catalytic" evidence="4">
    <location>
        <begin position="617"/>
        <end position="804"/>
    </location>
</feature>
<accession>A0A419T5F5</accession>
<gene>
    <name evidence="5" type="ORF">BET01_17405</name>
</gene>
<feature type="domain" description="Glycosyl hydrolase 94 supersandwich" evidence="3">
    <location>
        <begin position="54"/>
        <end position="296"/>
    </location>
</feature>
<dbReference type="PANTHER" id="PTHR37469:SF2">
    <property type="entry name" value="CELLOBIONIC ACID PHOSPHORYLASE"/>
    <property type="match status" value="1"/>
</dbReference>
<keyword evidence="1" id="KW-0328">Glycosyltransferase</keyword>
<dbReference type="GO" id="GO:0030246">
    <property type="term" value="F:carbohydrate binding"/>
    <property type="evidence" value="ECO:0007669"/>
    <property type="project" value="InterPro"/>
</dbReference>
<evidence type="ECO:0000313" key="6">
    <source>
        <dbReference type="Proteomes" id="UP000284277"/>
    </source>
</evidence>
<keyword evidence="6" id="KW-1185">Reference proteome</keyword>
<dbReference type="InterPro" id="IPR052047">
    <property type="entry name" value="GH94_Enzymes"/>
</dbReference>
<protein>
    <submittedName>
        <fullName evidence="5">Cellobiose phosphorylase</fullName>
    </submittedName>
</protein>
<dbReference type="Pfam" id="PF17167">
    <property type="entry name" value="Glyco_hydro_94"/>
    <property type="match status" value="2"/>
</dbReference>
<dbReference type="Proteomes" id="UP000284277">
    <property type="component" value="Unassembled WGS sequence"/>
</dbReference>
<dbReference type="SUPFAM" id="SSF48208">
    <property type="entry name" value="Six-hairpin glycosidases"/>
    <property type="match status" value="1"/>
</dbReference>
<comment type="caution">
    <text evidence="5">The sequence shown here is derived from an EMBL/GenBank/DDBJ whole genome shotgun (WGS) entry which is preliminary data.</text>
</comment>
<dbReference type="EMBL" id="MCIA01000010">
    <property type="protein sequence ID" value="RKD32682.1"/>
    <property type="molecule type" value="Genomic_DNA"/>
</dbReference>
<dbReference type="Gene3D" id="2.70.98.40">
    <property type="entry name" value="Glycoside hydrolase, family 65, N-terminal domain"/>
    <property type="match status" value="1"/>
</dbReference>
<evidence type="ECO:0000256" key="2">
    <source>
        <dbReference type="ARBA" id="ARBA00022679"/>
    </source>
</evidence>
<evidence type="ECO:0000259" key="3">
    <source>
        <dbReference type="Pfam" id="PF06165"/>
    </source>
</evidence>
<dbReference type="InterPro" id="IPR033432">
    <property type="entry name" value="GH94_catalytic"/>
</dbReference>
<dbReference type="InterPro" id="IPR037018">
    <property type="entry name" value="GH65_N"/>
</dbReference>
<dbReference type="OrthoDB" id="9762900at2"/>
<organism evidence="5 6">
    <name type="scientific">Lacrimispora algidixylanolytica</name>
    <dbReference type="NCBI Taxonomy" id="94868"/>
    <lineage>
        <taxon>Bacteria</taxon>
        <taxon>Bacillati</taxon>
        <taxon>Bacillota</taxon>
        <taxon>Clostridia</taxon>
        <taxon>Lachnospirales</taxon>
        <taxon>Lachnospiraceae</taxon>
        <taxon>Lacrimispora</taxon>
    </lineage>
</organism>
<sequence>MKYERLGEQGNFIMENPDLVSGLYFPLANEAGVMSSVSPDLSGDSKMDQNSFLLPPVSCENLHNDRSSRNIWCRINGKELWSLTGRSAWQQAKKFSRYKEPVVLEAGFMHHKITRISEENGLRAEISSVVPATGETVELMKIQIENISSEYKNLQMITAIPMYARSADNIRDHRHVTALLHRIKTTDNGVMVIPTMTFDERGHKRNHRSYGVFGGNETQKPMGYYPVLGDFIGEGGNLETPRALWESCLNVKSANYETGGYEALGGLCFPECRVAPQETITYVVAMGYGKSEEDLMENCCGFLSETAFDRCWEKTKEYWKEKVNISVQTGNSEFNHWMKWVSFQPMLRRIYGCSFLPHHDYGKGGRGWRDLWQDCLALLMMNPEGVRQMLLDNFGGVRFDGTNATIIGSGQGEFIADRNNITRVWMDHGVWPFLTTELYIHQTGDLGILLEEKSYFKDMQASRGEEKDSQWSENEGEALKKISSQIYSGTILEHLLIQNLTSFYDVGEHNHIRIRGADWNDALDLASERGESVAFTTMYASNLEGIANLLIELNKQGVDSFELSEEIFVLLGQSVLIYNDIAKKTEILADYCRKCIHQISGEKVAISGEKLQEDLRGKAAWIYNHIRETEWVTSKEGHGWYNGYYDNSGNKVEGETETGIRMMLTSQVFPLMSQTATDLQVKEIVKSANAYLYRREIGGYRLNTDFHEVKMDLGRMFGFAYGHKENGAVFSHMAVMFGNALYRRNASREGYGALISLFDHCNDFEKSKIYPGIPEYIDANGRGVYHYLTGAASWYLVTVITQMFGIRGYYGNLAFLPQLLNEQFDEEKQASASMEFAGRHLKIRYKNERQLEPDIYQVSKITIDGVPYKPQNQEQMIRREDIISLSEQQLHTIEVTLN</sequence>
<dbReference type="PANTHER" id="PTHR37469">
    <property type="entry name" value="CELLOBIONIC ACID PHOSPHORYLASE-RELATED"/>
    <property type="match status" value="1"/>
</dbReference>
<keyword evidence="2" id="KW-0808">Transferase</keyword>
<dbReference type="InterPro" id="IPR008928">
    <property type="entry name" value="6-hairpin_glycosidase_sf"/>
</dbReference>
<dbReference type="RefSeq" id="WP_120196390.1">
    <property type="nucleotide sequence ID" value="NZ_MCIA01000010.1"/>
</dbReference>
<feature type="domain" description="Glycosyl hydrolase 94 catalytic" evidence="4">
    <location>
        <begin position="318"/>
        <end position="458"/>
    </location>
</feature>
<dbReference type="InterPro" id="IPR012341">
    <property type="entry name" value="6hp_glycosidase-like_sf"/>
</dbReference>
<dbReference type="SUPFAM" id="SSF74650">
    <property type="entry name" value="Galactose mutarotase-like"/>
    <property type="match status" value="1"/>
</dbReference>
<reference evidence="5 6" key="1">
    <citation type="submission" date="2016-08" db="EMBL/GenBank/DDBJ databases">
        <title>A new outlook on sporulation: Clostridium algidixylanolyticum.</title>
        <authorList>
            <person name="Poppleton D.I."/>
            <person name="Gribaldo S."/>
        </authorList>
    </citation>
    <scope>NUCLEOTIDE SEQUENCE [LARGE SCALE GENOMIC DNA]</scope>
    <source>
        <strain evidence="5 6">SPL73</strain>
    </source>
</reference>
<name>A0A419T5F5_9FIRM</name>
<proteinExistence type="predicted"/>
<dbReference type="Pfam" id="PF06165">
    <property type="entry name" value="GH94_b-supersand"/>
    <property type="match status" value="1"/>
</dbReference>
<dbReference type="CDD" id="cd11749">
    <property type="entry name" value="GH94N_LBP_like"/>
    <property type="match status" value="1"/>
</dbReference>
<evidence type="ECO:0000256" key="1">
    <source>
        <dbReference type="ARBA" id="ARBA00022676"/>
    </source>
</evidence>
<dbReference type="InterPro" id="IPR011013">
    <property type="entry name" value="Gal_mutarotase_sf_dom"/>
</dbReference>